<gene>
    <name evidence="2" type="ORF">ACO22_05399</name>
</gene>
<feature type="compositionally biased region" description="Low complexity" evidence="1">
    <location>
        <begin position="15"/>
        <end position="34"/>
    </location>
</feature>
<evidence type="ECO:0000313" key="2">
    <source>
        <dbReference type="EMBL" id="ODH23353.1"/>
    </source>
</evidence>
<sequence>MATTLFREKIKRVFSRSSSGSGSASGSGSPQISSKDPKSLKPNSTSRRHSYGLGHKNGRTNSKLGASRIPIAVKPNKVKYRANGKPKIELYKAHEIPRSKYWGPFDEAHLRRLAAYSITDAMSRERRPRSMISESPLGTRVSPSRRGSVEDEVEIMRYAAGGAIPPDANDGRKEKNGHLATELPAYLLACNPSSAPPTAIPSLSGTTCLTSQTFASHAKGLARPPHQFTLLQTEETPLAPSETVPPYTTTLTSEAVSAVREDSHVIIHARHA</sequence>
<dbReference type="EMBL" id="LZYO01000241">
    <property type="protein sequence ID" value="ODH23353.1"/>
    <property type="molecule type" value="Genomic_DNA"/>
</dbReference>
<proteinExistence type="predicted"/>
<dbReference type="VEuPathDB" id="FungiDB:PADG_06316"/>
<organism evidence="2 3">
    <name type="scientific">Paracoccidioides brasiliensis</name>
    <dbReference type="NCBI Taxonomy" id="121759"/>
    <lineage>
        <taxon>Eukaryota</taxon>
        <taxon>Fungi</taxon>
        <taxon>Dikarya</taxon>
        <taxon>Ascomycota</taxon>
        <taxon>Pezizomycotina</taxon>
        <taxon>Eurotiomycetes</taxon>
        <taxon>Eurotiomycetidae</taxon>
        <taxon>Onygenales</taxon>
        <taxon>Ajellomycetaceae</taxon>
        <taxon>Paracoccidioides</taxon>
    </lineage>
</organism>
<feature type="region of interest" description="Disordered" evidence="1">
    <location>
        <begin position="13"/>
        <end position="69"/>
    </location>
</feature>
<name>A0A1D2JAM6_PARBR</name>
<dbReference type="VEuPathDB" id="FungiDB:PABG_06847"/>
<dbReference type="AlphaFoldDB" id="A0A1D2JAM6"/>
<reference evidence="2 3" key="1">
    <citation type="submission" date="2016-06" db="EMBL/GenBank/DDBJ databases">
        <authorList>
            <person name="Kjaerup R.B."/>
            <person name="Dalgaard T.S."/>
            <person name="Juul-Madsen H.R."/>
        </authorList>
    </citation>
    <scope>NUCLEOTIDE SEQUENCE [LARGE SCALE GENOMIC DNA]</scope>
    <source>
        <strain evidence="2 3">Pb300</strain>
    </source>
</reference>
<evidence type="ECO:0000256" key="1">
    <source>
        <dbReference type="SAM" id="MobiDB-lite"/>
    </source>
</evidence>
<evidence type="ECO:0000313" key="3">
    <source>
        <dbReference type="Proteomes" id="UP000242814"/>
    </source>
</evidence>
<accession>A0A1D2JAM6</accession>
<comment type="caution">
    <text evidence="2">The sequence shown here is derived from an EMBL/GenBank/DDBJ whole genome shotgun (WGS) entry which is preliminary data.</text>
</comment>
<dbReference type="Proteomes" id="UP000242814">
    <property type="component" value="Unassembled WGS sequence"/>
</dbReference>
<protein>
    <submittedName>
        <fullName evidence="2">Uncharacterized protein</fullName>
    </submittedName>
</protein>